<dbReference type="Pfam" id="PF00378">
    <property type="entry name" value="ECH_1"/>
    <property type="match status" value="1"/>
</dbReference>
<reference evidence="1" key="1">
    <citation type="submission" date="2022-11" db="EMBL/GenBank/DDBJ databases">
        <title>Nonomuraea corallina sp. nov., a new species of the genus Nonomuraea isolated from sea side sediment in Thai sea.</title>
        <authorList>
            <person name="Ngamcharungchit C."/>
            <person name="Matsumoto A."/>
            <person name="Suriyachadkun C."/>
            <person name="Panbangred W."/>
            <person name="Inahashi Y."/>
            <person name="Intra B."/>
        </authorList>
    </citation>
    <scope>NUCLEOTIDE SEQUENCE</scope>
    <source>
        <strain evidence="1">MCN248</strain>
    </source>
</reference>
<sequence length="251" mass="27142">MADDRRAVVVEVEDHVAWITLDDVRRRNSLNPVLVRQLAEACQGLGGDVRAVVLRANGPVFSSGGDMDALLTPAADPAAVYRGFDALDALPMPVLAAVHAPMIGAGVSFALACDAVVAARSATFDPRFLDLAVHPGGGHLWRMEQRVGRQGAAAMVLFGDALTAEEAERHGLIWRCVDDGELMDVARRMAARVAGRSPDAVRRAKATMRLSRSLTDPRMAADVEQLAQDWSMRQPAFTEAVAALRDRVRRR</sequence>
<dbReference type="PANTHER" id="PTHR11941:SF54">
    <property type="entry name" value="ENOYL-COA HYDRATASE, MITOCHONDRIAL"/>
    <property type="match status" value="1"/>
</dbReference>
<dbReference type="InterPro" id="IPR001753">
    <property type="entry name" value="Enoyl-CoA_hydra/iso"/>
</dbReference>
<gene>
    <name evidence="1" type="ORF">OUY22_09200</name>
</gene>
<protein>
    <submittedName>
        <fullName evidence="1">Enoyl-CoA hydratase-related protein</fullName>
    </submittedName>
</protein>
<dbReference type="RefSeq" id="WP_270154405.1">
    <property type="nucleotide sequence ID" value="NZ_JAPNNL010000024.1"/>
</dbReference>
<dbReference type="InterPro" id="IPR029045">
    <property type="entry name" value="ClpP/crotonase-like_dom_sf"/>
</dbReference>
<dbReference type="EMBL" id="JAPNNL010000024">
    <property type="protein sequence ID" value="MDA0633594.1"/>
    <property type="molecule type" value="Genomic_DNA"/>
</dbReference>
<comment type="caution">
    <text evidence="1">The sequence shown here is derived from an EMBL/GenBank/DDBJ whole genome shotgun (WGS) entry which is preliminary data.</text>
</comment>
<evidence type="ECO:0000313" key="2">
    <source>
        <dbReference type="Proteomes" id="UP001144036"/>
    </source>
</evidence>
<dbReference type="Gene3D" id="3.90.226.10">
    <property type="entry name" value="2-enoyl-CoA Hydratase, Chain A, domain 1"/>
    <property type="match status" value="1"/>
</dbReference>
<name>A0ABT4S8V1_9ACTN</name>
<dbReference type="PANTHER" id="PTHR11941">
    <property type="entry name" value="ENOYL-COA HYDRATASE-RELATED"/>
    <property type="match status" value="1"/>
</dbReference>
<dbReference type="SUPFAM" id="SSF52096">
    <property type="entry name" value="ClpP/crotonase"/>
    <property type="match status" value="1"/>
</dbReference>
<evidence type="ECO:0000313" key="1">
    <source>
        <dbReference type="EMBL" id="MDA0633594.1"/>
    </source>
</evidence>
<accession>A0ABT4S8V1</accession>
<dbReference type="CDD" id="cd06558">
    <property type="entry name" value="crotonase-like"/>
    <property type="match status" value="1"/>
</dbReference>
<dbReference type="Proteomes" id="UP001144036">
    <property type="component" value="Unassembled WGS sequence"/>
</dbReference>
<organism evidence="1 2">
    <name type="scientific">Nonomuraea corallina</name>
    <dbReference type="NCBI Taxonomy" id="2989783"/>
    <lineage>
        <taxon>Bacteria</taxon>
        <taxon>Bacillati</taxon>
        <taxon>Actinomycetota</taxon>
        <taxon>Actinomycetes</taxon>
        <taxon>Streptosporangiales</taxon>
        <taxon>Streptosporangiaceae</taxon>
        <taxon>Nonomuraea</taxon>
    </lineage>
</organism>
<keyword evidence="2" id="KW-1185">Reference proteome</keyword>
<proteinExistence type="predicted"/>